<reference evidence="1 2" key="1">
    <citation type="submission" date="2020-04" db="EMBL/GenBank/DDBJ databases">
        <title>MicrobeNet Type strains.</title>
        <authorList>
            <person name="Nicholson A.C."/>
        </authorList>
    </citation>
    <scope>NUCLEOTIDE SEQUENCE [LARGE SCALE GENOMIC DNA]</scope>
    <source>
        <strain evidence="1 2">CCUG 69612</strain>
    </source>
</reference>
<proteinExistence type="predicted"/>
<protein>
    <submittedName>
        <fullName evidence="1">Uncharacterized protein</fullName>
    </submittedName>
</protein>
<sequence>MKTILKRILVLSLTAGILILVTYQQPEGVKAESSTVNLVTTVSGTTSDYSGAVDMAMLDQSISKQVSLHTLRQKMTLGDVDLQLAIPVQLYQDGSFRQINTIQSWHLVVKEAPSEAWFESQTVSVWPVGDQLPTTRILYAVNGTLMTKVAQSDAGLMTQVLEAGFKFSHESEGYAYYRIPVSQNGSIHLY</sequence>
<dbReference type="EMBL" id="JAAXPR010000005">
    <property type="protein sequence ID" value="NKZ20059.1"/>
    <property type="molecule type" value="Genomic_DNA"/>
</dbReference>
<evidence type="ECO:0000313" key="1">
    <source>
        <dbReference type="EMBL" id="NKZ20059.1"/>
    </source>
</evidence>
<accession>A0A7X6S0E8</accession>
<name>A0A7X6S0E8_9STRE</name>
<organism evidence="1 2">
    <name type="scientific">Streptococcus ovuberis</name>
    <dbReference type="NCBI Taxonomy" id="1936207"/>
    <lineage>
        <taxon>Bacteria</taxon>
        <taxon>Bacillati</taxon>
        <taxon>Bacillota</taxon>
        <taxon>Bacilli</taxon>
        <taxon>Lactobacillales</taxon>
        <taxon>Streptococcaceae</taxon>
        <taxon>Streptococcus</taxon>
    </lineage>
</organism>
<dbReference type="RefSeq" id="WP_168548816.1">
    <property type="nucleotide sequence ID" value="NZ_JAAXPR010000005.1"/>
</dbReference>
<dbReference type="AlphaFoldDB" id="A0A7X6S0E8"/>
<keyword evidence="2" id="KW-1185">Reference proteome</keyword>
<comment type="caution">
    <text evidence="1">The sequence shown here is derived from an EMBL/GenBank/DDBJ whole genome shotgun (WGS) entry which is preliminary data.</text>
</comment>
<evidence type="ECO:0000313" key="2">
    <source>
        <dbReference type="Proteomes" id="UP000522720"/>
    </source>
</evidence>
<dbReference type="Proteomes" id="UP000522720">
    <property type="component" value="Unassembled WGS sequence"/>
</dbReference>
<gene>
    <name evidence="1" type="ORF">HF992_04230</name>
</gene>